<dbReference type="SMART" id="SM00387">
    <property type="entry name" value="HATPase_c"/>
    <property type="match status" value="1"/>
</dbReference>
<dbReference type="PANTHER" id="PTHR24421">
    <property type="entry name" value="NITRATE/NITRITE SENSOR PROTEIN NARX-RELATED"/>
    <property type="match status" value="1"/>
</dbReference>
<dbReference type="InterPro" id="IPR004358">
    <property type="entry name" value="Sig_transdc_His_kin-like_C"/>
</dbReference>
<dbReference type="EC" id="2.7.13.3" evidence="2"/>
<dbReference type="InterPro" id="IPR003594">
    <property type="entry name" value="HATPase_dom"/>
</dbReference>
<dbReference type="InterPro" id="IPR036890">
    <property type="entry name" value="HATPase_C_sf"/>
</dbReference>
<evidence type="ECO:0000256" key="7">
    <source>
        <dbReference type="SAM" id="Coils"/>
    </source>
</evidence>
<evidence type="ECO:0000256" key="1">
    <source>
        <dbReference type="ARBA" id="ARBA00000085"/>
    </source>
</evidence>
<dbReference type="PROSITE" id="PS50109">
    <property type="entry name" value="HIS_KIN"/>
    <property type="match status" value="1"/>
</dbReference>
<name>A0AA48HFK6_9FLAO</name>
<dbReference type="PANTHER" id="PTHR24421:SF10">
    <property type="entry name" value="NITRATE_NITRITE SENSOR PROTEIN NARQ"/>
    <property type="match status" value="1"/>
</dbReference>
<keyword evidence="7" id="KW-0175">Coiled coil</keyword>
<feature type="domain" description="Histidine kinase" evidence="9">
    <location>
        <begin position="595"/>
        <end position="680"/>
    </location>
</feature>
<dbReference type="PROSITE" id="PS50005">
    <property type="entry name" value="TPR"/>
    <property type="match status" value="1"/>
</dbReference>
<evidence type="ECO:0000256" key="5">
    <source>
        <dbReference type="ARBA" id="ARBA00023012"/>
    </source>
</evidence>
<dbReference type="AlphaFoldDB" id="A0AA48HFK6"/>
<evidence type="ECO:0000256" key="8">
    <source>
        <dbReference type="SAM" id="Phobius"/>
    </source>
</evidence>
<feature type="transmembrane region" description="Helical" evidence="8">
    <location>
        <begin position="424"/>
        <end position="447"/>
    </location>
</feature>
<dbReference type="EMBL" id="AP027268">
    <property type="protein sequence ID" value="BDW94270.1"/>
    <property type="molecule type" value="Genomic_DNA"/>
</dbReference>
<sequence>MKKVTFAILAVLTWGCTKQSPKTEATTSPELDSIQELVNIAKTAKELSLEDKKAYLKQAEEKSMALSNDSIKLEQLSKISLAYLKLRDSLNFRRSNQELIKLSQNAKSNKVLGYSNWDLALFLQSKGVMDSAMFYYRNALKSFEKMPVDSTSKSLRARMYYGMARVQDSYKDYLGGEISTTAAIKIFDDLEDNYRLHSSYNLLGVLAKGLGNTEKSIESYNKALEYLDKSDNPGKNKSKWVIQNNIASVYLNAGDYEKAKQEYKQLLSDNAFKQNLPGTYQKALGSFAYTVLKLDNDAEQAEQLLNEAFVVNAEYGDLYDRARLNYYYAEVLAAKKDTLQAIAQAKESFEVAKETYNNDRMLDALRLLNGLDPANSKSYFEEYAQLSDIIKVEERTKRDKFARIRLETDQVIEANQILIKEKQVWIYFTALFITFGIGFLIIISLYVSNSQLKSKQRLQESNQEIYNLMLSQQGKFKEGKQLEQKRISEELHDGILGEMLGIRLILSGLNERNDQASIDKRTNLIEKLRLVEEEIRTISHELNHASYEKFHNFIVSMEDMINEIEKSSGMNCSFAYDKKLNWDNLLGDIKINAYRIVQESLKNCVKHAKSQNVSIFFQSTNGKLKLTITDDGVGFDPSRKKKGIGLRNIVSRVKKVKGVLDIDSRPGKGTSISVTMPAKYVEFETTDQNHVVNA</sequence>
<dbReference type="SUPFAM" id="SSF48452">
    <property type="entry name" value="TPR-like"/>
    <property type="match status" value="2"/>
</dbReference>
<dbReference type="InterPro" id="IPR011990">
    <property type="entry name" value="TPR-like_helical_dom_sf"/>
</dbReference>
<dbReference type="Proteomes" id="UP001330184">
    <property type="component" value="Chromosome"/>
</dbReference>
<keyword evidence="8" id="KW-0812">Transmembrane</keyword>
<evidence type="ECO:0000256" key="3">
    <source>
        <dbReference type="ARBA" id="ARBA00022679"/>
    </source>
</evidence>
<keyword evidence="11" id="KW-1185">Reference proteome</keyword>
<dbReference type="InterPro" id="IPR019734">
    <property type="entry name" value="TPR_rpt"/>
</dbReference>
<organism evidence="10 11">
    <name type="scientific">Flagellimonas marinaquae</name>
    <dbReference type="NCBI Taxonomy" id="254955"/>
    <lineage>
        <taxon>Bacteria</taxon>
        <taxon>Pseudomonadati</taxon>
        <taxon>Bacteroidota</taxon>
        <taxon>Flavobacteriia</taxon>
        <taxon>Flavobacteriales</taxon>
        <taxon>Flavobacteriaceae</taxon>
        <taxon>Flagellimonas</taxon>
    </lineage>
</organism>
<keyword evidence="6" id="KW-0802">TPR repeat</keyword>
<dbReference type="SUPFAM" id="SSF55874">
    <property type="entry name" value="ATPase domain of HSP90 chaperone/DNA topoisomerase II/histidine kinase"/>
    <property type="match status" value="1"/>
</dbReference>
<dbReference type="Gene3D" id="3.30.565.10">
    <property type="entry name" value="Histidine kinase-like ATPase, C-terminal domain"/>
    <property type="match status" value="1"/>
</dbReference>
<dbReference type="RefSeq" id="WP_338195489.1">
    <property type="nucleotide sequence ID" value="NZ_AP027268.1"/>
</dbReference>
<reference evidence="10 11" key="1">
    <citation type="submission" date="2023-01" db="EMBL/GenBank/DDBJ databases">
        <title>Complete genome sequence of Muricauda aquimarina strain IFOP_LL357.</title>
        <authorList>
            <person name="Gajardo G."/>
            <person name="Ueki S."/>
            <person name="Maruyama F."/>
        </authorList>
    </citation>
    <scope>NUCLEOTIDE SEQUENCE [LARGE SCALE GENOMIC DNA]</scope>
    <source>
        <strain evidence="10 11">IFOP_LL357</strain>
    </source>
</reference>
<dbReference type="GO" id="GO:0004673">
    <property type="term" value="F:protein histidine kinase activity"/>
    <property type="evidence" value="ECO:0007669"/>
    <property type="project" value="UniProtKB-EC"/>
</dbReference>
<evidence type="ECO:0000313" key="11">
    <source>
        <dbReference type="Proteomes" id="UP001330184"/>
    </source>
</evidence>
<dbReference type="SMART" id="SM00028">
    <property type="entry name" value="TPR"/>
    <property type="match status" value="4"/>
</dbReference>
<evidence type="ECO:0000313" key="10">
    <source>
        <dbReference type="EMBL" id="BDW94270.1"/>
    </source>
</evidence>
<comment type="catalytic activity">
    <reaction evidence="1">
        <text>ATP + protein L-histidine = ADP + protein N-phospho-L-histidine.</text>
        <dbReference type="EC" id="2.7.13.3"/>
    </reaction>
</comment>
<proteinExistence type="predicted"/>
<dbReference type="InterPro" id="IPR050482">
    <property type="entry name" value="Sensor_HK_TwoCompSys"/>
</dbReference>
<evidence type="ECO:0000256" key="2">
    <source>
        <dbReference type="ARBA" id="ARBA00012438"/>
    </source>
</evidence>
<accession>A0AA48HFK6</accession>
<feature type="coiled-coil region" evidence="7">
    <location>
        <begin position="49"/>
        <end position="76"/>
    </location>
</feature>
<keyword evidence="8" id="KW-0472">Membrane</keyword>
<evidence type="ECO:0000256" key="6">
    <source>
        <dbReference type="PROSITE-ProRule" id="PRU00339"/>
    </source>
</evidence>
<dbReference type="PRINTS" id="PR00344">
    <property type="entry name" value="BCTRLSENSOR"/>
</dbReference>
<dbReference type="InterPro" id="IPR005467">
    <property type="entry name" value="His_kinase_dom"/>
</dbReference>
<dbReference type="CDD" id="cd16917">
    <property type="entry name" value="HATPase_UhpB-NarQ-NarX-like"/>
    <property type="match status" value="1"/>
</dbReference>
<dbReference type="Pfam" id="PF13181">
    <property type="entry name" value="TPR_8"/>
    <property type="match status" value="2"/>
</dbReference>
<dbReference type="Pfam" id="PF02518">
    <property type="entry name" value="HATPase_c"/>
    <property type="match status" value="1"/>
</dbReference>
<keyword evidence="8" id="KW-1133">Transmembrane helix</keyword>
<gene>
    <name evidence="10" type="ORF">MACH07_31020</name>
</gene>
<evidence type="ECO:0000256" key="4">
    <source>
        <dbReference type="ARBA" id="ARBA00022777"/>
    </source>
</evidence>
<feature type="repeat" description="TPR" evidence="6">
    <location>
        <begin position="197"/>
        <end position="230"/>
    </location>
</feature>
<keyword evidence="5" id="KW-0902">Two-component regulatory system</keyword>
<dbReference type="Gene3D" id="1.25.40.10">
    <property type="entry name" value="Tetratricopeptide repeat domain"/>
    <property type="match status" value="1"/>
</dbReference>
<dbReference type="GO" id="GO:0000160">
    <property type="term" value="P:phosphorelay signal transduction system"/>
    <property type="evidence" value="ECO:0007669"/>
    <property type="project" value="UniProtKB-KW"/>
</dbReference>
<keyword evidence="4 10" id="KW-0418">Kinase</keyword>
<keyword evidence="3" id="KW-0808">Transferase</keyword>
<protein>
    <recommendedName>
        <fullName evidence="2">histidine kinase</fullName>
        <ecNumber evidence="2">2.7.13.3</ecNumber>
    </recommendedName>
</protein>
<evidence type="ECO:0000259" key="9">
    <source>
        <dbReference type="PROSITE" id="PS50109"/>
    </source>
</evidence>